<sequence>MKKIGILGGLGPESTIAYYEYITRKYYEKYGNYKYPEIIIYSLTFSEFINQGYETAGKVKEAILSLHQAGADFVVAACNSVHIVYDKIANELPIPWISIIDAVAEEIQKEHLKRVSLLGTIFTMSKDFYRKGLLKQGIEAIVPDAEDQKKINEIIYKELVLKKIKNSSRKKVQGIIKKLSQQGAEGIVLACTELPFLISQKDAPLKVFDTGAIHAQKALDIALGVTTE</sequence>
<keyword evidence="2" id="KW-0413">Isomerase</keyword>
<evidence type="ECO:0000313" key="4">
    <source>
        <dbReference type="Proteomes" id="UP000228886"/>
    </source>
</evidence>
<reference evidence="4" key="1">
    <citation type="submission" date="2017-09" db="EMBL/GenBank/DDBJ databases">
        <title>Depth-based differentiation of microbial function through sediment-hosted aquifers and enrichment of novel symbionts in the deep terrestrial subsurface.</title>
        <authorList>
            <person name="Probst A.J."/>
            <person name="Ladd B."/>
            <person name="Jarett J.K."/>
            <person name="Geller-Mcgrath D.E."/>
            <person name="Sieber C.M.K."/>
            <person name="Emerson J.B."/>
            <person name="Anantharaman K."/>
            <person name="Thomas B.C."/>
            <person name="Malmstrom R."/>
            <person name="Stieglmeier M."/>
            <person name="Klingl A."/>
            <person name="Woyke T."/>
            <person name="Ryan C.M."/>
            <person name="Banfield J.F."/>
        </authorList>
    </citation>
    <scope>NUCLEOTIDE SEQUENCE [LARGE SCALE GENOMIC DNA]</scope>
</reference>
<evidence type="ECO:0000256" key="1">
    <source>
        <dbReference type="ARBA" id="ARBA00007847"/>
    </source>
</evidence>
<protein>
    <submittedName>
        <fullName evidence="3">Aspartate racemase</fullName>
    </submittedName>
</protein>
<dbReference type="SUPFAM" id="SSF53681">
    <property type="entry name" value="Aspartate/glutamate racemase"/>
    <property type="match status" value="2"/>
</dbReference>
<dbReference type="InterPro" id="IPR033134">
    <property type="entry name" value="Asp/Glu_racemase_AS_2"/>
</dbReference>
<accession>A0A2M7EAP1</accession>
<comment type="similarity">
    <text evidence="1">Belongs to the aspartate/glutamate racemases family.</text>
</comment>
<gene>
    <name evidence="3" type="ORF">COS11_00350</name>
</gene>
<dbReference type="PROSITE" id="PS00924">
    <property type="entry name" value="ASP_GLU_RACEMASE_2"/>
    <property type="match status" value="1"/>
</dbReference>
<dbReference type="PANTHER" id="PTHR21198:SF7">
    <property type="entry name" value="ASPARTATE-GLUTAMATE RACEMASE FAMILY"/>
    <property type="match status" value="1"/>
</dbReference>
<dbReference type="Gene3D" id="3.40.50.1860">
    <property type="match status" value="2"/>
</dbReference>
<evidence type="ECO:0000256" key="2">
    <source>
        <dbReference type="ARBA" id="ARBA00023235"/>
    </source>
</evidence>
<dbReference type="InterPro" id="IPR015942">
    <property type="entry name" value="Asp/Glu/hydantoin_racemase"/>
</dbReference>
<proteinExistence type="inferred from homology"/>
<dbReference type="AlphaFoldDB" id="A0A2M7EAP1"/>
<dbReference type="InterPro" id="IPR001920">
    <property type="entry name" value="Asp/Glu_race"/>
</dbReference>
<dbReference type="Proteomes" id="UP000228886">
    <property type="component" value="Unassembled WGS sequence"/>
</dbReference>
<dbReference type="Pfam" id="PF01177">
    <property type="entry name" value="Asp_Glu_race"/>
    <property type="match status" value="1"/>
</dbReference>
<evidence type="ECO:0000313" key="3">
    <source>
        <dbReference type="EMBL" id="PIV64789.1"/>
    </source>
</evidence>
<dbReference type="GO" id="GO:0047661">
    <property type="term" value="F:amino-acid racemase activity"/>
    <property type="evidence" value="ECO:0007669"/>
    <property type="project" value="InterPro"/>
</dbReference>
<dbReference type="NCBIfam" id="TIGR00035">
    <property type="entry name" value="asp_race"/>
    <property type="match status" value="1"/>
</dbReference>
<dbReference type="InterPro" id="IPR004380">
    <property type="entry name" value="Asp_race"/>
</dbReference>
<dbReference type="EMBL" id="PETL01000020">
    <property type="protein sequence ID" value="PIV64789.1"/>
    <property type="molecule type" value="Genomic_DNA"/>
</dbReference>
<organism evidence="3 4">
    <name type="scientific">bacterium (Candidatus Ratteibacteria) CG01_land_8_20_14_3_00_40_19</name>
    <dbReference type="NCBI Taxonomy" id="2014290"/>
    <lineage>
        <taxon>Bacteria</taxon>
        <taxon>Candidatus Ratteibacteria</taxon>
    </lineage>
</organism>
<dbReference type="PANTHER" id="PTHR21198">
    <property type="entry name" value="GLUTAMATE RACEMASE"/>
    <property type="match status" value="1"/>
</dbReference>
<name>A0A2M7EAP1_9BACT</name>
<comment type="caution">
    <text evidence="3">The sequence shown here is derived from an EMBL/GenBank/DDBJ whole genome shotgun (WGS) entry which is preliminary data.</text>
</comment>